<dbReference type="InterPro" id="IPR050807">
    <property type="entry name" value="TransReg_Diox_bact_type"/>
</dbReference>
<dbReference type="InterPro" id="IPR011051">
    <property type="entry name" value="RmlC_Cupin_sf"/>
</dbReference>
<dbReference type="SUPFAM" id="SSF51182">
    <property type="entry name" value="RmlC-like cupins"/>
    <property type="match status" value="1"/>
</dbReference>
<dbReference type="PROSITE" id="PS50943">
    <property type="entry name" value="HTH_CROC1"/>
    <property type="match status" value="1"/>
</dbReference>
<dbReference type="SMART" id="SM00530">
    <property type="entry name" value="HTH_XRE"/>
    <property type="match status" value="1"/>
</dbReference>
<dbReference type="Pfam" id="PF12844">
    <property type="entry name" value="HTH_19"/>
    <property type="match status" value="1"/>
</dbReference>
<dbReference type="PANTHER" id="PTHR46797">
    <property type="entry name" value="HTH-TYPE TRANSCRIPTIONAL REGULATOR"/>
    <property type="match status" value="1"/>
</dbReference>
<evidence type="ECO:0000313" key="3">
    <source>
        <dbReference type="EMBL" id="UNP29383.1"/>
    </source>
</evidence>
<evidence type="ECO:0000256" key="1">
    <source>
        <dbReference type="ARBA" id="ARBA00023125"/>
    </source>
</evidence>
<dbReference type="CDD" id="cd00093">
    <property type="entry name" value="HTH_XRE"/>
    <property type="match status" value="1"/>
</dbReference>
<dbReference type="Gene3D" id="1.10.260.40">
    <property type="entry name" value="lambda repressor-like DNA-binding domains"/>
    <property type="match status" value="1"/>
</dbReference>
<keyword evidence="1" id="KW-0238">DNA-binding</keyword>
<dbReference type="InterPro" id="IPR014710">
    <property type="entry name" value="RmlC-like_jellyroll"/>
</dbReference>
<dbReference type="SUPFAM" id="SSF47413">
    <property type="entry name" value="lambda repressor-like DNA-binding domains"/>
    <property type="match status" value="1"/>
</dbReference>
<dbReference type="RefSeq" id="WP_057944861.1">
    <property type="nucleotide sequence ID" value="NZ_CP011131.1"/>
</dbReference>
<gene>
    <name evidence="3" type="ORF">MOV92_23430</name>
</gene>
<protein>
    <submittedName>
        <fullName evidence="3">XRE family transcriptional regulator</fullName>
    </submittedName>
</protein>
<name>A0ABY3X9X8_9GAMM</name>
<dbReference type="InterPro" id="IPR001387">
    <property type="entry name" value="Cro/C1-type_HTH"/>
</dbReference>
<feature type="domain" description="HTH cro/C1-type" evidence="2">
    <location>
        <begin position="12"/>
        <end position="66"/>
    </location>
</feature>
<dbReference type="PANTHER" id="PTHR46797:SF20">
    <property type="entry name" value="BLR4304 PROTEIN"/>
    <property type="match status" value="1"/>
</dbReference>
<organism evidence="3 4">
    <name type="scientific">Lysobacter gummosus</name>
    <dbReference type="NCBI Taxonomy" id="262324"/>
    <lineage>
        <taxon>Bacteria</taxon>
        <taxon>Pseudomonadati</taxon>
        <taxon>Pseudomonadota</taxon>
        <taxon>Gammaproteobacteria</taxon>
        <taxon>Lysobacterales</taxon>
        <taxon>Lysobacteraceae</taxon>
        <taxon>Lysobacter</taxon>
    </lineage>
</organism>
<evidence type="ECO:0000313" key="4">
    <source>
        <dbReference type="Proteomes" id="UP000829194"/>
    </source>
</evidence>
<dbReference type="CDD" id="cd02209">
    <property type="entry name" value="cupin_XRE_C"/>
    <property type="match status" value="1"/>
</dbReference>
<dbReference type="InterPro" id="IPR013096">
    <property type="entry name" value="Cupin_2"/>
</dbReference>
<proteinExistence type="predicted"/>
<evidence type="ECO:0000259" key="2">
    <source>
        <dbReference type="PROSITE" id="PS50943"/>
    </source>
</evidence>
<dbReference type="Gene3D" id="2.60.120.10">
    <property type="entry name" value="Jelly Rolls"/>
    <property type="match status" value="1"/>
</dbReference>
<dbReference type="Proteomes" id="UP000829194">
    <property type="component" value="Chromosome"/>
</dbReference>
<sequence>MKSQQPTIGGLLRSLRARNQWTLKQMSEHSGIPLSTLSKIEHDRLSLTYDKLFQLSQRLGLSMSELFAETAVPATRAVTARRSLGRMRDATRVTSKNYDAYYLCTELRRKRMIPSVTHIRANSLKAFGPLVRNQGEEFVYVLEGTVELHTEFYDVAVLQAGEGSYIDANMGHAYVLGDGCTAASVLAVCAAGDDEDLLATLLAHQDEG</sequence>
<reference evidence="3 4" key="1">
    <citation type="submission" date="2022-03" db="EMBL/GenBank/DDBJ databases">
        <title>Complete genome sequence of Lysobacter capsici VKM B-2533 and Lysobacter gummosus 10.1.1, promising sources of lytic agents.</title>
        <authorList>
            <person name="Tarlachkov S.V."/>
            <person name="Kudryakova I.V."/>
            <person name="Afoshin A.S."/>
            <person name="Leontyevskaya E.A."/>
            <person name="Leontyevskaya N.V."/>
        </authorList>
    </citation>
    <scope>NUCLEOTIDE SEQUENCE [LARGE SCALE GENOMIC DNA]</scope>
    <source>
        <strain evidence="3 4">10.1.1</strain>
    </source>
</reference>
<dbReference type="InterPro" id="IPR010982">
    <property type="entry name" value="Lambda_DNA-bd_dom_sf"/>
</dbReference>
<dbReference type="EMBL" id="CP093547">
    <property type="protein sequence ID" value="UNP29383.1"/>
    <property type="molecule type" value="Genomic_DNA"/>
</dbReference>
<accession>A0ABY3X9X8</accession>
<keyword evidence="4" id="KW-1185">Reference proteome</keyword>
<dbReference type="Pfam" id="PF07883">
    <property type="entry name" value="Cupin_2"/>
    <property type="match status" value="1"/>
</dbReference>